<reference evidence="1 2" key="1">
    <citation type="journal article" date="2014" name="Nat. Commun.">
        <title>Molecular traces of alternative social organization in a termite genome.</title>
        <authorList>
            <person name="Terrapon N."/>
            <person name="Li C."/>
            <person name="Robertson H.M."/>
            <person name="Ji L."/>
            <person name="Meng X."/>
            <person name="Booth W."/>
            <person name="Chen Z."/>
            <person name="Childers C.P."/>
            <person name="Glastad K.M."/>
            <person name="Gokhale K."/>
            <person name="Gowin J."/>
            <person name="Gronenberg W."/>
            <person name="Hermansen R.A."/>
            <person name="Hu H."/>
            <person name="Hunt B.G."/>
            <person name="Huylmans A.K."/>
            <person name="Khalil S.M."/>
            <person name="Mitchell R.D."/>
            <person name="Munoz-Torres M.C."/>
            <person name="Mustard J.A."/>
            <person name="Pan H."/>
            <person name="Reese J.T."/>
            <person name="Scharf M.E."/>
            <person name="Sun F."/>
            <person name="Vogel H."/>
            <person name="Xiao J."/>
            <person name="Yang W."/>
            <person name="Yang Z."/>
            <person name="Yang Z."/>
            <person name="Zhou J."/>
            <person name="Zhu J."/>
            <person name="Brent C.S."/>
            <person name="Elsik C.G."/>
            <person name="Goodisman M.A."/>
            <person name="Liberles D.A."/>
            <person name="Roe R.M."/>
            <person name="Vargo E.L."/>
            <person name="Vilcinskas A."/>
            <person name="Wang J."/>
            <person name="Bornberg-Bauer E."/>
            <person name="Korb J."/>
            <person name="Zhang G."/>
            <person name="Liebig J."/>
        </authorList>
    </citation>
    <scope>NUCLEOTIDE SEQUENCE [LARGE SCALE GENOMIC DNA]</scope>
    <source>
        <tissue evidence="1">Whole organism</tissue>
    </source>
</reference>
<accession>A0A067RC72</accession>
<evidence type="ECO:0000313" key="1">
    <source>
        <dbReference type="EMBL" id="KDR17438.1"/>
    </source>
</evidence>
<evidence type="ECO:0000313" key="2">
    <source>
        <dbReference type="Proteomes" id="UP000027135"/>
    </source>
</evidence>
<dbReference type="AlphaFoldDB" id="A0A067RC72"/>
<organism evidence="1 2">
    <name type="scientific">Zootermopsis nevadensis</name>
    <name type="common">Dampwood termite</name>
    <dbReference type="NCBI Taxonomy" id="136037"/>
    <lineage>
        <taxon>Eukaryota</taxon>
        <taxon>Metazoa</taxon>
        <taxon>Ecdysozoa</taxon>
        <taxon>Arthropoda</taxon>
        <taxon>Hexapoda</taxon>
        <taxon>Insecta</taxon>
        <taxon>Pterygota</taxon>
        <taxon>Neoptera</taxon>
        <taxon>Polyneoptera</taxon>
        <taxon>Dictyoptera</taxon>
        <taxon>Blattodea</taxon>
        <taxon>Blattoidea</taxon>
        <taxon>Termitoidae</taxon>
        <taxon>Termopsidae</taxon>
        <taxon>Zootermopsis</taxon>
    </lineage>
</organism>
<dbReference type="EMBL" id="KK852735">
    <property type="protein sequence ID" value="KDR17438.1"/>
    <property type="molecule type" value="Genomic_DNA"/>
</dbReference>
<gene>
    <name evidence="1" type="ORF">L798_08566</name>
</gene>
<dbReference type="Proteomes" id="UP000027135">
    <property type="component" value="Unassembled WGS sequence"/>
</dbReference>
<dbReference type="InParanoid" id="A0A067RC72"/>
<protein>
    <submittedName>
        <fullName evidence="1">Uncharacterized protein</fullName>
    </submittedName>
</protein>
<dbReference type="Pfam" id="PF15239">
    <property type="entry name" value="CFAP96-like"/>
    <property type="match status" value="1"/>
</dbReference>
<proteinExistence type="predicted"/>
<name>A0A067RC72_ZOONE</name>
<sequence>MESAMKNMFKAPFVAPGTIKEHSCPGDYYGTFDGKVEAFSPELATIERTDIKLVKKHRKKGCQHHSLKIS</sequence>
<keyword evidence="2" id="KW-1185">Reference proteome</keyword>
<dbReference type="InterPro" id="IPR029358">
    <property type="entry name" value="CFAP96"/>
</dbReference>